<dbReference type="GO" id="GO:0016020">
    <property type="term" value="C:membrane"/>
    <property type="evidence" value="ECO:0007669"/>
    <property type="project" value="UniProtKB-SubCell"/>
</dbReference>
<keyword evidence="3 7" id="KW-0813">Transport</keyword>
<organism evidence="11 12">
    <name type="scientific">Aspergillus mulundensis</name>
    <dbReference type="NCBI Taxonomy" id="1810919"/>
    <lineage>
        <taxon>Eukaryota</taxon>
        <taxon>Fungi</taxon>
        <taxon>Dikarya</taxon>
        <taxon>Ascomycota</taxon>
        <taxon>Pezizomycotina</taxon>
        <taxon>Eurotiomycetes</taxon>
        <taxon>Eurotiomycetidae</taxon>
        <taxon>Eurotiales</taxon>
        <taxon>Aspergillaceae</taxon>
        <taxon>Aspergillus</taxon>
        <taxon>Aspergillus subgen. Nidulantes</taxon>
    </lineage>
</organism>
<evidence type="ECO:0000256" key="8">
    <source>
        <dbReference type="SAM" id="MobiDB-lite"/>
    </source>
</evidence>
<dbReference type="InterPro" id="IPR050360">
    <property type="entry name" value="MFS_Sugar_Transporters"/>
</dbReference>
<protein>
    <recommendedName>
        <fullName evidence="10">Major facilitator superfamily (MFS) profile domain-containing protein</fullName>
    </recommendedName>
</protein>
<feature type="transmembrane region" description="Helical" evidence="9">
    <location>
        <begin position="139"/>
        <end position="158"/>
    </location>
</feature>
<comment type="subcellular location">
    <subcellularLocation>
        <location evidence="1">Membrane</location>
        <topology evidence="1">Multi-pass membrane protein</topology>
    </subcellularLocation>
</comment>
<dbReference type="Pfam" id="PF00083">
    <property type="entry name" value="Sugar_tr"/>
    <property type="match status" value="1"/>
</dbReference>
<dbReference type="RefSeq" id="XP_026601545.1">
    <property type="nucleotide sequence ID" value="XM_026749513.1"/>
</dbReference>
<feature type="transmembrane region" description="Helical" evidence="9">
    <location>
        <begin position="426"/>
        <end position="445"/>
    </location>
</feature>
<comment type="similarity">
    <text evidence="2 7">Belongs to the major facilitator superfamily. Sugar transporter (TC 2.A.1.1) family.</text>
</comment>
<dbReference type="PANTHER" id="PTHR48022:SF20">
    <property type="entry name" value="MAJOR FACILITATOR SUPERFAMILY (MFS) PROFILE DOMAIN-CONTAINING PROTEIN-RELATED"/>
    <property type="match status" value="1"/>
</dbReference>
<dbReference type="PANTHER" id="PTHR48022">
    <property type="entry name" value="PLASTIDIC GLUCOSE TRANSPORTER 4"/>
    <property type="match status" value="1"/>
</dbReference>
<accession>A0A3D8RE44</accession>
<dbReference type="Proteomes" id="UP000256690">
    <property type="component" value="Unassembled WGS sequence"/>
</dbReference>
<feature type="compositionally biased region" description="Basic and acidic residues" evidence="8">
    <location>
        <begin position="482"/>
        <end position="494"/>
    </location>
</feature>
<evidence type="ECO:0000256" key="1">
    <source>
        <dbReference type="ARBA" id="ARBA00004141"/>
    </source>
</evidence>
<keyword evidence="4 9" id="KW-0812">Transmembrane</keyword>
<feature type="transmembrane region" description="Helical" evidence="9">
    <location>
        <begin position="6"/>
        <end position="24"/>
    </location>
</feature>
<keyword evidence="5 9" id="KW-1133">Transmembrane helix</keyword>
<evidence type="ECO:0000256" key="2">
    <source>
        <dbReference type="ARBA" id="ARBA00010992"/>
    </source>
</evidence>
<feature type="region of interest" description="Disordered" evidence="8">
    <location>
        <begin position="468"/>
        <end position="512"/>
    </location>
</feature>
<dbReference type="InterPro" id="IPR003663">
    <property type="entry name" value="Sugar/inositol_transpt"/>
</dbReference>
<keyword evidence="6 9" id="KW-0472">Membrane</keyword>
<feature type="transmembrane region" description="Helical" evidence="9">
    <location>
        <begin position="322"/>
        <end position="340"/>
    </location>
</feature>
<dbReference type="InterPro" id="IPR005828">
    <property type="entry name" value="MFS_sugar_transport-like"/>
</dbReference>
<feature type="transmembrane region" description="Helical" evidence="9">
    <location>
        <begin position="255"/>
        <end position="280"/>
    </location>
</feature>
<feature type="transmembrane region" description="Helical" evidence="9">
    <location>
        <begin position="292"/>
        <end position="313"/>
    </location>
</feature>
<evidence type="ECO:0000256" key="5">
    <source>
        <dbReference type="ARBA" id="ARBA00022989"/>
    </source>
</evidence>
<dbReference type="NCBIfam" id="TIGR00879">
    <property type="entry name" value="SP"/>
    <property type="match status" value="1"/>
</dbReference>
<evidence type="ECO:0000313" key="11">
    <source>
        <dbReference type="EMBL" id="RDW72325.1"/>
    </source>
</evidence>
<evidence type="ECO:0000256" key="4">
    <source>
        <dbReference type="ARBA" id="ARBA00022692"/>
    </source>
</evidence>
<feature type="transmembrane region" description="Helical" evidence="9">
    <location>
        <begin position="397"/>
        <end position="420"/>
    </location>
</feature>
<dbReference type="Gene3D" id="1.20.1250.20">
    <property type="entry name" value="MFS general substrate transporter like domains"/>
    <property type="match status" value="1"/>
</dbReference>
<comment type="caution">
    <text evidence="11">The sequence shown here is derived from an EMBL/GenBank/DDBJ whole genome shotgun (WGS) entry which is preliminary data.</text>
</comment>
<name>A0A3D8RE44_9EURO</name>
<dbReference type="InterPro" id="IPR036259">
    <property type="entry name" value="MFS_trans_sf"/>
</dbReference>
<evidence type="ECO:0000256" key="7">
    <source>
        <dbReference type="RuleBase" id="RU003346"/>
    </source>
</evidence>
<feature type="transmembrane region" description="Helical" evidence="9">
    <location>
        <begin position="79"/>
        <end position="101"/>
    </location>
</feature>
<dbReference type="FunFam" id="1.20.1250.20:FF:000134">
    <property type="entry name" value="MFS sugar transporter protein"/>
    <property type="match status" value="1"/>
</dbReference>
<gene>
    <name evidence="11" type="ORF">DSM5745_07497</name>
</gene>
<keyword evidence="12" id="KW-1185">Reference proteome</keyword>
<evidence type="ECO:0000259" key="10">
    <source>
        <dbReference type="PROSITE" id="PS50850"/>
    </source>
</evidence>
<dbReference type="GeneID" id="38117867"/>
<evidence type="ECO:0000256" key="3">
    <source>
        <dbReference type="ARBA" id="ARBA00022448"/>
    </source>
</evidence>
<feature type="domain" description="Major facilitator superfamily (MFS) profile" evidence="10">
    <location>
        <begin position="11"/>
        <end position="449"/>
    </location>
</feature>
<feature type="transmembrane region" description="Helical" evidence="9">
    <location>
        <begin position="360"/>
        <end position="385"/>
    </location>
</feature>
<dbReference type="GO" id="GO:0005351">
    <property type="term" value="F:carbohydrate:proton symporter activity"/>
    <property type="evidence" value="ECO:0007669"/>
    <property type="project" value="TreeGrafter"/>
</dbReference>
<dbReference type="InterPro" id="IPR020846">
    <property type="entry name" value="MFS_dom"/>
</dbReference>
<proteinExistence type="inferred from homology"/>
<dbReference type="SUPFAM" id="SSF103473">
    <property type="entry name" value="MFS general substrate transporter"/>
    <property type="match status" value="1"/>
</dbReference>
<dbReference type="PRINTS" id="PR00171">
    <property type="entry name" value="SUGRTRNSPORT"/>
</dbReference>
<dbReference type="OrthoDB" id="5399138at2759"/>
<evidence type="ECO:0000256" key="6">
    <source>
        <dbReference type="ARBA" id="ARBA00023136"/>
    </source>
</evidence>
<evidence type="ECO:0000313" key="12">
    <source>
        <dbReference type="Proteomes" id="UP000256690"/>
    </source>
</evidence>
<reference evidence="11 12" key="1">
    <citation type="journal article" date="2018" name="IMA Fungus">
        <title>IMA Genome-F 9: Draft genome sequence of Annulohypoxylon stygium, Aspergillus mulundensis, Berkeleyomyces basicola (syn. Thielaviopsis basicola), Ceratocystis smalleyi, two Cercospora beticola strains, Coleophoma cylindrospora, Fusarium fracticaudum, Phialophora cf. hyalina, and Morchella septimelata.</title>
        <authorList>
            <person name="Wingfield B.D."/>
            <person name="Bills G.F."/>
            <person name="Dong Y."/>
            <person name="Huang W."/>
            <person name="Nel W.J."/>
            <person name="Swalarsk-Parry B.S."/>
            <person name="Vaghefi N."/>
            <person name="Wilken P.M."/>
            <person name="An Z."/>
            <person name="de Beer Z.W."/>
            <person name="De Vos L."/>
            <person name="Chen L."/>
            <person name="Duong T.A."/>
            <person name="Gao Y."/>
            <person name="Hammerbacher A."/>
            <person name="Kikkert J.R."/>
            <person name="Li Y."/>
            <person name="Li H."/>
            <person name="Li K."/>
            <person name="Li Q."/>
            <person name="Liu X."/>
            <person name="Ma X."/>
            <person name="Naidoo K."/>
            <person name="Pethybridge S.J."/>
            <person name="Sun J."/>
            <person name="Steenkamp E.T."/>
            <person name="van der Nest M.A."/>
            <person name="van Wyk S."/>
            <person name="Wingfield M.J."/>
            <person name="Xiong C."/>
            <person name="Yue Q."/>
            <person name="Zhang X."/>
        </authorList>
    </citation>
    <scope>NUCLEOTIDE SEQUENCE [LARGE SCALE GENOMIC DNA]</scope>
    <source>
        <strain evidence="11 12">DSM 5745</strain>
    </source>
</reference>
<dbReference type="AlphaFoldDB" id="A0A3D8RE44"/>
<dbReference type="InterPro" id="IPR005829">
    <property type="entry name" value="Sugar_transporter_CS"/>
</dbReference>
<evidence type="ECO:0000256" key="9">
    <source>
        <dbReference type="SAM" id="Phobius"/>
    </source>
</evidence>
<feature type="transmembrane region" description="Helical" evidence="9">
    <location>
        <begin position="170"/>
        <end position="193"/>
    </location>
</feature>
<dbReference type="EMBL" id="PVWQ01000009">
    <property type="protein sequence ID" value="RDW72325.1"/>
    <property type="molecule type" value="Genomic_DNA"/>
</dbReference>
<dbReference type="PROSITE" id="PS00217">
    <property type="entry name" value="SUGAR_TRANSPORT_2"/>
    <property type="match status" value="1"/>
</dbReference>
<dbReference type="PROSITE" id="PS50850">
    <property type="entry name" value="MFS"/>
    <property type="match status" value="1"/>
</dbReference>
<sequence length="512" mass="55539">MLSPTARIFLIAGHVSLTGLLYGLDTGSIGVITQMTQFEASIGHLSSTQQGIYVSSILLSSSVSSLTSGHVSDRISRKYGILLGGILSLIGTVVSACSPSFAALMAARLVTGIGMGQAISVTTVYLVEIAPAGIRGVAACLLQTYVVFGIMVGYFIAFGSSNIAESSYSWRVPFIIQAVVALVLCLGMVFVPFSPRWLAQVGRGDDAKQVLYRLRALCKVEEEFDEIRQSLDSQEQQQTASIKEIFNRQYRSRTALGIFLMSFQQLTGIDVVLYYAPILFQQAGFTSQRASFLSSGVTGIVMLVCTIPAQIWVDRWGRRKPLIYGGGAMAICFIVIGSLYARFGRTEANEVTLGSDSAQWVVIVLIYIFVANFSWSWAVVGKIYASEIIPTRLRAKVCAVELVANWVVNFLVTFTAPLFLRASPSGPYFLYGFSTVVAVVVCILMPETKGHSLEHIEQLFENADKVRRGSGSVFPSGDEDGDGNKETQSRHRSDVQGIEMMPGPVPSRSGLA</sequence>
<feature type="transmembrane region" description="Helical" evidence="9">
    <location>
        <begin position="107"/>
        <end position="127"/>
    </location>
</feature>